<reference evidence="3 4" key="2">
    <citation type="submission" date="2012-08" db="EMBL/GenBank/DDBJ databases">
        <authorList>
            <person name="Gan P.H.P."/>
            <person name="Ikeda K."/>
            <person name="Irieda H."/>
            <person name="Narusaka M."/>
            <person name="O'Connell R.J."/>
            <person name="Narusaka Y."/>
            <person name="Takano Y."/>
            <person name="Kubo Y."/>
            <person name="Shirasu K."/>
        </authorList>
    </citation>
    <scope>NUCLEOTIDE SEQUENCE [LARGE SCALE GENOMIC DNA]</scope>
    <source>
        <strain evidence="3 4">Nara gc5</strain>
    </source>
</reference>
<feature type="compositionally biased region" description="Basic and acidic residues" evidence="1">
    <location>
        <begin position="221"/>
        <end position="232"/>
    </location>
</feature>
<feature type="compositionally biased region" description="Polar residues" evidence="1">
    <location>
        <begin position="240"/>
        <end position="251"/>
    </location>
</feature>
<keyword evidence="4" id="KW-1185">Reference proteome</keyword>
<evidence type="ECO:0000313" key="3">
    <source>
        <dbReference type="EMBL" id="KAF4476170.1"/>
    </source>
</evidence>
<dbReference type="EMBL" id="ANPB02000009">
    <property type="protein sequence ID" value="KAF4476170.1"/>
    <property type="molecule type" value="Genomic_DNA"/>
</dbReference>
<evidence type="ECO:0000256" key="1">
    <source>
        <dbReference type="SAM" id="MobiDB-lite"/>
    </source>
</evidence>
<reference evidence="3 4" key="3">
    <citation type="submission" date="2020-04" db="EMBL/GenBank/DDBJ databases">
        <title>Genome sequencing and assembly of multiple isolates from the Colletotrichum gloeosporioides species complex.</title>
        <authorList>
            <person name="Gan P."/>
            <person name="Shirasu K."/>
        </authorList>
    </citation>
    <scope>NUCLEOTIDE SEQUENCE [LARGE SCALE GENOMIC DNA]</scope>
    <source>
        <strain evidence="3 4">Nara gc5</strain>
    </source>
</reference>
<feature type="region of interest" description="Disordered" evidence="1">
    <location>
        <begin position="221"/>
        <end position="251"/>
    </location>
</feature>
<evidence type="ECO:0000313" key="2">
    <source>
        <dbReference type="EMBL" id="ELA24385.1"/>
    </source>
</evidence>
<protein>
    <submittedName>
        <fullName evidence="2">Uncharacterized protein</fullName>
    </submittedName>
</protein>
<gene>
    <name evidence="2" type="ORF">CGGC5_14136</name>
    <name evidence="3" type="ORF">CGGC5_v015034</name>
</gene>
<sequence>MSNDIPTLQDRRYFPAWQKAIRKHLTPSQWKTVTWPDGGPPSNRSNCLIWEKARAQAYNTIIQSIPDVILLGLGAHDELTSLRDFYHADHEGYTVSCVPGGCPRDLYNVICKWFNPTWAMIAAQIRRIANTDPAKFEDAERYMARMWLSKTCIDLCPTERNPVLLTLLCDAIKESHPAVVAALVAVDYTWSFSQVLCALSPEGFTWEPSLCPAERKRVADDTSREAKRVKTEPEEEASDVTVTSQTIEASR</sequence>
<accession>L2FDZ2</accession>
<name>L2FDZ2_COLFN</name>
<dbReference type="AlphaFoldDB" id="L2FDZ2"/>
<proteinExistence type="predicted"/>
<evidence type="ECO:0000313" key="4">
    <source>
        <dbReference type="Proteomes" id="UP000011096"/>
    </source>
</evidence>
<dbReference type="Proteomes" id="UP000011096">
    <property type="component" value="Unassembled WGS sequence"/>
</dbReference>
<dbReference type="HOGENOM" id="CLU_1107037_0_0_1"/>
<organism evidence="2">
    <name type="scientific">Colletotrichum fructicola (strain Nara gc5)</name>
    <name type="common">Anthracnose fungus</name>
    <name type="synonym">Colletotrichum gloeosporioides (strain Nara gc5)</name>
    <dbReference type="NCBI Taxonomy" id="1213859"/>
    <lineage>
        <taxon>Eukaryota</taxon>
        <taxon>Fungi</taxon>
        <taxon>Dikarya</taxon>
        <taxon>Ascomycota</taxon>
        <taxon>Pezizomycotina</taxon>
        <taxon>Sordariomycetes</taxon>
        <taxon>Hypocreomycetidae</taxon>
        <taxon>Glomerellales</taxon>
        <taxon>Glomerellaceae</taxon>
        <taxon>Colletotrichum</taxon>
        <taxon>Colletotrichum gloeosporioides species complex</taxon>
    </lineage>
</organism>
<dbReference type="InParanoid" id="L2FDZ2"/>
<dbReference type="EMBL" id="KB021271">
    <property type="protein sequence ID" value="ELA24385.1"/>
    <property type="molecule type" value="Genomic_DNA"/>
</dbReference>
<dbReference type="OrthoDB" id="4842973at2759"/>
<reference evidence="2" key="1">
    <citation type="submission" date="2012-08" db="EMBL/GenBank/DDBJ databases">
        <title>Genome analysis of Colletotrichum orbiculare and Colletotrichum fructicola.</title>
        <authorList>
            <person name="Gan P.H.P."/>
            <person name="Ikeda K."/>
            <person name="Irieda H."/>
            <person name="Narusaka M."/>
            <person name="O'Connell R.J."/>
            <person name="Narusaka Y."/>
            <person name="Takano Y."/>
            <person name="Kubo Y."/>
            <person name="Shirasu K."/>
        </authorList>
    </citation>
    <scope>NUCLEOTIDE SEQUENCE</scope>
    <source>
        <strain evidence="2">Nara gc5</strain>
    </source>
</reference>